<proteinExistence type="predicted"/>
<gene>
    <name evidence="1" type="ORF">PORY_002383</name>
</gene>
<evidence type="ECO:0000313" key="2">
    <source>
        <dbReference type="Proteomes" id="UP000768646"/>
    </source>
</evidence>
<keyword evidence="2" id="KW-1185">Reference proteome</keyword>
<dbReference type="EMBL" id="JABTEG010000010">
    <property type="protein sequence ID" value="KAG4304202.1"/>
    <property type="molecule type" value="Genomic_DNA"/>
</dbReference>
<name>A0ACB7C919_9ASCO</name>
<reference evidence="1 2" key="1">
    <citation type="journal article" date="2021" name="Commun. Biol.">
        <title>Genomic insights into the host specific adaptation of the Pneumocystis genus.</title>
        <authorList>
            <person name="Cisse O.H."/>
            <person name="Ma L."/>
            <person name="Dekker J.P."/>
            <person name="Khil P.P."/>
            <person name="Youn J.-H."/>
            <person name="Brenchley J.M."/>
            <person name="Blair R."/>
            <person name="Pahar B."/>
            <person name="Chabe M."/>
            <person name="Van Rompay K.K.A."/>
            <person name="Keesler R."/>
            <person name="Sukura A."/>
            <person name="Hirsch V."/>
            <person name="Kutty G."/>
            <person name="Liu Y."/>
            <person name="Peng L."/>
            <person name="Chen J."/>
            <person name="Song J."/>
            <person name="Weissenbacher-Lang C."/>
            <person name="Xu J."/>
            <person name="Upham N.S."/>
            <person name="Stajich J.E."/>
            <person name="Cuomo C.A."/>
            <person name="Cushion M.T."/>
            <person name="Kovacs J.A."/>
        </authorList>
    </citation>
    <scope>NUCLEOTIDE SEQUENCE [LARGE SCALE GENOMIC DNA]</scope>
    <source>
        <strain evidence="1 2">RABM</strain>
    </source>
</reference>
<evidence type="ECO:0000313" key="1">
    <source>
        <dbReference type="EMBL" id="KAG4304202.1"/>
    </source>
</evidence>
<dbReference type="Proteomes" id="UP000768646">
    <property type="component" value="Unassembled WGS sequence"/>
</dbReference>
<organism evidence="1 2">
    <name type="scientific">Pneumocystis oryctolagi</name>
    <dbReference type="NCBI Taxonomy" id="42067"/>
    <lineage>
        <taxon>Eukaryota</taxon>
        <taxon>Fungi</taxon>
        <taxon>Dikarya</taxon>
        <taxon>Ascomycota</taxon>
        <taxon>Taphrinomycotina</taxon>
        <taxon>Pneumocystomycetes</taxon>
        <taxon>Pneumocystaceae</taxon>
        <taxon>Pneumocystis</taxon>
    </lineage>
</organism>
<sequence>MKKLQKLRQEEIDAGASIKYDKYGDPYVTVGETIVRHSKSNFPSKLNKYWSQRHRLFKHFDKGIWLDEESWYSVTPEPLGHQIATHLSGLHKDNFVLIDGFCGAGGNAIQFALIEKIEVIAIDYDPVKLLCAKHNARIYNVEHKILWILADFFEISKKLKKGDVIFLSPPWGSGPNYQDAHVFNIETMRPYPASLLFNTANHMVNNSNRIVMYLPRTSSLTSIISLIKYPHKVEIHYLKTSGKTKALCCYFGPLVKQ</sequence>
<accession>A0ACB7C919</accession>
<protein>
    <submittedName>
        <fullName evidence="1">Uncharacterized protein</fullName>
    </submittedName>
</protein>
<comment type="caution">
    <text evidence="1">The sequence shown here is derived from an EMBL/GenBank/DDBJ whole genome shotgun (WGS) entry which is preliminary data.</text>
</comment>